<evidence type="ECO:0000313" key="1">
    <source>
        <dbReference type="EMBL" id="KAL1563443.1"/>
    </source>
</evidence>
<reference evidence="1 2" key="1">
    <citation type="submission" date="2024-06" db="EMBL/GenBank/DDBJ databases">
        <title>A chromosome level genome sequence of Diviner's sage (Salvia divinorum).</title>
        <authorList>
            <person name="Ford S.A."/>
            <person name="Ro D.-K."/>
            <person name="Ness R.W."/>
            <person name="Phillips M.A."/>
        </authorList>
    </citation>
    <scope>NUCLEOTIDE SEQUENCE [LARGE SCALE GENOMIC DNA]</scope>
    <source>
        <strain evidence="1">SAF-2024a</strain>
        <tissue evidence="1">Leaf</tissue>
    </source>
</reference>
<dbReference type="AlphaFoldDB" id="A0ABD1I3Y0"/>
<organism evidence="1 2">
    <name type="scientific">Salvia divinorum</name>
    <name type="common">Maria pastora</name>
    <name type="synonym">Diviner's sage</name>
    <dbReference type="NCBI Taxonomy" id="28513"/>
    <lineage>
        <taxon>Eukaryota</taxon>
        <taxon>Viridiplantae</taxon>
        <taxon>Streptophyta</taxon>
        <taxon>Embryophyta</taxon>
        <taxon>Tracheophyta</taxon>
        <taxon>Spermatophyta</taxon>
        <taxon>Magnoliopsida</taxon>
        <taxon>eudicotyledons</taxon>
        <taxon>Gunneridae</taxon>
        <taxon>Pentapetalae</taxon>
        <taxon>asterids</taxon>
        <taxon>lamiids</taxon>
        <taxon>Lamiales</taxon>
        <taxon>Lamiaceae</taxon>
        <taxon>Nepetoideae</taxon>
        <taxon>Mentheae</taxon>
        <taxon>Salviinae</taxon>
        <taxon>Salvia</taxon>
        <taxon>Salvia subgen. Calosphace</taxon>
    </lineage>
</organism>
<sequence>MLHCNFFIIMLKENPEDQPGNAPSSDRNVESSQLFHCRVVSSLRAGVIAFHGIQLLAPTRLLRDLPQHPAAIFLLPSGVAHSRSVNSPALVVVAAAVAGVAVVHIAPPLPVYLPSWILVLASTSSSVEALKLWRLELRNGWGREHKVCAEVGRRKDWS</sequence>
<gene>
    <name evidence="1" type="ORF">AAHA92_05909</name>
</gene>
<accession>A0ABD1I3Y0</accession>
<name>A0ABD1I3Y0_SALDI</name>
<evidence type="ECO:0000313" key="2">
    <source>
        <dbReference type="Proteomes" id="UP001567538"/>
    </source>
</evidence>
<proteinExistence type="predicted"/>
<dbReference type="EMBL" id="JBEAFC010000003">
    <property type="protein sequence ID" value="KAL1563443.1"/>
    <property type="molecule type" value="Genomic_DNA"/>
</dbReference>
<keyword evidence="2" id="KW-1185">Reference proteome</keyword>
<dbReference type="Proteomes" id="UP001567538">
    <property type="component" value="Unassembled WGS sequence"/>
</dbReference>
<comment type="caution">
    <text evidence="1">The sequence shown here is derived from an EMBL/GenBank/DDBJ whole genome shotgun (WGS) entry which is preliminary data.</text>
</comment>
<protein>
    <submittedName>
        <fullName evidence="1">Uncharacterized protein</fullName>
    </submittedName>
</protein>